<dbReference type="EMBL" id="JAATIT010000006">
    <property type="protein sequence ID" value="NJB91395.1"/>
    <property type="molecule type" value="Genomic_DNA"/>
</dbReference>
<keyword evidence="1" id="KW-0812">Transmembrane</keyword>
<keyword evidence="1" id="KW-0472">Membrane</keyword>
<sequence length="96" mass="9838">MISELAVPAAGWNYNLEDILGLVLVGSVVCAYSLMFAIARKPRRGWTLTALFSFAVTAALIAASPPAARVADAAHAGPAGHGVSLLSLPGGKGHER</sequence>
<feature type="transmembrane region" description="Helical" evidence="1">
    <location>
        <begin position="19"/>
        <end position="38"/>
    </location>
</feature>
<dbReference type="Proteomes" id="UP000535078">
    <property type="component" value="Unassembled WGS sequence"/>
</dbReference>
<proteinExistence type="predicted"/>
<accession>A0A7X5XU90</accession>
<feature type="transmembrane region" description="Helical" evidence="1">
    <location>
        <begin position="45"/>
        <end position="63"/>
    </location>
</feature>
<evidence type="ECO:0000313" key="3">
    <source>
        <dbReference type="Proteomes" id="UP000535078"/>
    </source>
</evidence>
<reference evidence="2 3" key="1">
    <citation type="submission" date="2020-03" db="EMBL/GenBank/DDBJ databases">
        <title>Genomic Encyclopedia of Type Strains, Phase IV (KMG-IV): sequencing the most valuable type-strain genomes for metagenomic binning, comparative biology and taxonomic classification.</title>
        <authorList>
            <person name="Goeker M."/>
        </authorList>
    </citation>
    <scope>NUCLEOTIDE SEQUENCE [LARGE SCALE GENOMIC DNA]</scope>
    <source>
        <strain evidence="2 3">DSM 25229</strain>
    </source>
</reference>
<dbReference type="RefSeq" id="WP_167922757.1">
    <property type="nucleotide sequence ID" value="NZ_JAATIT010000006.1"/>
</dbReference>
<evidence type="ECO:0000256" key="1">
    <source>
        <dbReference type="SAM" id="Phobius"/>
    </source>
</evidence>
<evidence type="ECO:0000313" key="2">
    <source>
        <dbReference type="EMBL" id="NJB91395.1"/>
    </source>
</evidence>
<dbReference type="AlphaFoldDB" id="A0A7X5XU90"/>
<protein>
    <submittedName>
        <fullName evidence="2">Uncharacterized protein</fullName>
    </submittedName>
</protein>
<comment type="caution">
    <text evidence="2">The sequence shown here is derived from an EMBL/GenBank/DDBJ whole genome shotgun (WGS) entry which is preliminary data.</text>
</comment>
<gene>
    <name evidence="2" type="ORF">GGR90_003606</name>
</gene>
<name>A0A7X5XU90_9SPHN</name>
<organism evidence="2 3">
    <name type="scientific">Sphingopyxis italica</name>
    <dbReference type="NCBI Taxonomy" id="1129133"/>
    <lineage>
        <taxon>Bacteria</taxon>
        <taxon>Pseudomonadati</taxon>
        <taxon>Pseudomonadota</taxon>
        <taxon>Alphaproteobacteria</taxon>
        <taxon>Sphingomonadales</taxon>
        <taxon>Sphingomonadaceae</taxon>
        <taxon>Sphingopyxis</taxon>
    </lineage>
</organism>
<keyword evidence="3" id="KW-1185">Reference proteome</keyword>
<keyword evidence="1" id="KW-1133">Transmembrane helix</keyword>